<accession>A0ABW5GW61</accession>
<dbReference type="Gene3D" id="3.90.1200.10">
    <property type="match status" value="1"/>
</dbReference>
<comment type="caution">
    <text evidence="2">The sequence shown here is derived from an EMBL/GenBank/DDBJ whole genome shotgun (WGS) entry which is preliminary data.</text>
</comment>
<dbReference type="Pfam" id="PF01636">
    <property type="entry name" value="APH"/>
    <property type="match status" value="1"/>
</dbReference>
<dbReference type="Proteomes" id="UP001597419">
    <property type="component" value="Unassembled WGS sequence"/>
</dbReference>
<proteinExistence type="predicted"/>
<evidence type="ECO:0000313" key="3">
    <source>
        <dbReference type="Proteomes" id="UP001597419"/>
    </source>
</evidence>
<evidence type="ECO:0000259" key="1">
    <source>
        <dbReference type="Pfam" id="PF01636"/>
    </source>
</evidence>
<keyword evidence="3" id="KW-1185">Reference proteome</keyword>
<organism evidence="2 3">
    <name type="scientific">Amycolatopsis samaneae</name>
    <dbReference type="NCBI Taxonomy" id="664691"/>
    <lineage>
        <taxon>Bacteria</taxon>
        <taxon>Bacillati</taxon>
        <taxon>Actinomycetota</taxon>
        <taxon>Actinomycetes</taxon>
        <taxon>Pseudonocardiales</taxon>
        <taxon>Pseudonocardiaceae</taxon>
        <taxon>Amycolatopsis</taxon>
    </lineage>
</organism>
<reference evidence="3" key="1">
    <citation type="journal article" date="2019" name="Int. J. Syst. Evol. Microbiol.">
        <title>The Global Catalogue of Microorganisms (GCM) 10K type strain sequencing project: providing services to taxonomists for standard genome sequencing and annotation.</title>
        <authorList>
            <consortium name="The Broad Institute Genomics Platform"/>
            <consortium name="The Broad Institute Genome Sequencing Center for Infectious Disease"/>
            <person name="Wu L."/>
            <person name="Ma J."/>
        </authorList>
    </citation>
    <scope>NUCLEOTIDE SEQUENCE [LARGE SCALE GENOMIC DNA]</scope>
    <source>
        <strain evidence="3">CGMCC 4.7643</strain>
    </source>
</reference>
<dbReference type="SUPFAM" id="SSF56112">
    <property type="entry name" value="Protein kinase-like (PK-like)"/>
    <property type="match status" value="1"/>
</dbReference>
<protein>
    <submittedName>
        <fullName evidence="2">Phosphotransferase family protein</fullName>
    </submittedName>
</protein>
<dbReference type="InterPro" id="IPR011009">
    <property type="entry name" value="Kinase-like_dom_sf"/>
</dbReference>
<dbReference type="PANTHER" id="PTHR21310:SF15">
    <property type="entry name" value="AMINOGLYCOSIDE PHOSPHOTRANSFERASE DOMAIN-CONTAINING PROTEIN"/>
    <property type="match status" value="1"/>
</dbReference>
<gene>
    <name evidence="2" type="ORF">ACFSYJ_40670</name>
</gene>
<dbReference type="InterPro" id="IPR002575">
    <property type="entry name" value="Aminoglycoside_PTrfase"/>
</dbReference>
<feature type="domain" description="Aminoglycoside phosphotransferase" evidence="1">
    <location>
        <begin position="3"/>
        <end position="212"/>
    </location>
</feature>
<dbReference type="Gene3D" id="3.30.200.20">
    <property type="entry name" value="Phosphorylase Kinase, domain 1"/>
    <property type="match status" value="1"/>
</dbReference>
<name>A0ABW5GW61_9PSEU</name>
<dbReference type="InterPro" id="IPR051678">
    <property type="entry name" value="AGP_Transferase"/>
</dbReference>
<dbReference type="RefSeq" id="WP_345399288.1">
    <property type="nucleotide sequence ID" value="NZ_BAABHG010000010.1"/>
</dbReference>
<evidence type="ECO:0000313" key="2">
    <source>
        <dbReference type="EMBL" id="MFD2464989.1"/>
    </source>
</evidence>
<dbReference type="EMBL" id="JBHUKU010000028">
    <property type="protein sequence ID" value="MFD2464989.1"/>
    <property type="molecule type" value="Genomic_DNA"/>
</dbReference>
<dbReference type="PANTHER" id="PTHR21310">
    <property type="entry name" value="AMINOGLYCOSIDE PHOSPHOTRANSFERASE-RELATED-RELATED"/>
    <property type="match status" value="1"/>
</dbReference>
<sequence>MDFSGGWDSAATLVDGRWVERRPRRPEVAGQLRTEVRLMPWLAPRLPLPVPVPHLVSDEPLVIRHELVPGEPLERPDAEAGRRLGLFLRALHDCPVDEAIRHGLPTAREAAVQHLATLDRFHAEVVPMLPAGLRPAAVSLLDAMRNPPGDTVVHGDLGPEHVLGDEGGITGVIDFGDTHAGDAAIDLAWTTYGTPKEFATALTAAYGITDALRERASRWHRLGPWHEVTHGLDTEDPDTVRDGLDGVVTRLTDIRLSG</sequence>